<evidence type="ECO:0000256" key="1">
    <source>
        <dbReference type="ARBA" id="ARBA00000365"/>
    </source>
</evidence>
<dbReference type="EMBL" id="EQ962658">
    <property type="protein sequence ID" value="EED13901.1"/>
    <property type="molecule type" value="Genomic_DNA"/>
</dbReference>
<dbReference type="InterPro" id="IPR037094">
    <property type="entry name" value="Glyco_hydro_38_cen_sf"/>
</dbReference>
<evidence type="ECO:0000256" key="2">
    <source>
        <dbReference type="ARBA" id="ARBA00009792"/>
    </source>
</evidence>
<dbReference type="VEuPathDB" id="FungiDB:TSTA_101410"/>
<proteinExistence type="inferred from homology"/>
<organism evidence="8 9">
    <name type="scientific">Talaromyces stipitatus (strain ATCC 10500 / CBS 375.48 / QM 6759 / NRRL 1006)</name>
    <name type="common">Penicillium stipitatum</name>
    <dbReference type="NCBI Taxonomy" id="441959"/>
    <lineage>
        <taxon>Eukaryota</taxon>
        <taxon>Fungi</taxon>
        <taxon>Dikarya</taxon>
        <taxon>Ascomycota</taxon>
        <taxon>Pezizomycotina</taxon>
        <taxon>Eurotiomycetes</taxon>
        <taxon>Eurotiomycetidae</taxon>
        <taxon>Eurotiales</taxon>
        <taxon>Trichocomaceae</taxon>
        <taxon>Talaromyces</taxon>
        <taxon>Talaromyces sect. Talaromyces</taxon>
    </lineage>
</organism>
<dbReference type="InterPro" id="IPR041147">
    <property type="entry name" value="GH38_C"/>
</dbReference>
<dbReference type="Gene3D" id="1.20.1270.50">
    <property type="entry name" value="Glycoside hydrolase family 38, central domain"/>
    <property type="match status" value="1"/>
</dbReference>
<reference evidence="9" key="1">
    <citation type="journal article" date="2015" name="Genome Announc.">
        <title>Genome sequence of the AIDS-associated pathogen Penicillium marneffei (ATCC18224) and its near taxonomic relative Talaromyces stipitatus (ATCC10500).</title>
        <authorList>
            <person name="Nierman W.C."/>
            <person name="Fedorova-Abrams N.D."/>
            <person name="Andrianopoulos A."/>
        </authorList>
    </citation>
    <scope>NUCLEOTIDE SEQUENCE [LARGE SCALE GENOMIC DNA]</scope>
    <source>
        <strain evidence="9">ATCC 10500 / CBS 375.48 / QM 6759 / NRRL 1006</strain>
    </source>
</reference>
<dbReference type="eggNOG" id="KOG4342">
    <property type="taxonomic scope" value="Eukaryota"/>
</dbReference>
<dbReference type="FunFam" id="1.20.1270.50:FF:000004">
    <property type="entry name" value="alpha-mannosidase 2C1 isoform X1"/>
    <property type="match status" value="1"/>
</dbReference>
<dbReference type="STRING" id="441959.B8MLN8"/>
<dbReference type="EC" id="3.2.1.24" evidence="3"/>
<dbReference type="GO" id="GO:0006013">
    <property type="term" value="P:mannose metabolic process"/>
    <property type="evidence" value="ECO:0007669"/>
    <property type="project" value="InterPro"/>
</dbReference>
<evidence type="ECO:0000313" key="9">
    <source>
        <dbReference type="Proteomes" id="UP000001745"/>
    </source>
</evidence>
<name>B8MLN8_TALSN</name>
<protein>
    <recommendedName>
        <fullName evidence="3">alpha-mannosidase</fullName>
        <ecNumber evidence="3">3.2.1.24</ecNumber>
    </recommendedName>
</protein>
<dbReference type="InterPro" id="IPR011682">
    <property type="entry name" value="Glyco_hydro_38_C"/>
</dbReference>
<dbReference type="OMA" id="DVFGFSW"/>
<dbReference type="FunCoup" id="B8MLN8">
    <property type="interactions" value="261"/>
</dbReference>
<dbReference type="Pfam" id="PF17677">
    <property type="entry name" value="Glyco_hydro38C2"/>
    <property type="match status" value="1"/>
</dbReference>
<evidence type="ECO:0000259" key="7">
    <source>
        <dbReference type="SMART" id="SM00872"/>
    </source>
</evidence>
<dbReference type="AlphaFoldDB" id="B8MLN8"/>
<dbReference type="Proteomes" id="UP000001745">
    <property type="component" value="Unassembled WGS sequence"/>
</dbReference>
<dbReference type="SMART" id="SM00872">
    <property type="entry name" value="Alpha-mann_mid"/>
    <property type="match status" value="1"/>
</dbReference>
<dbReference type="SUPFAM" id="SSF74650">
    <property type="entry name" value="Galactose mutarotase-like"/>
    <property type="match status" value="1"/>
</dbReference>
<dbReference type="InterPro" id="IPR027291">
    <property type="entry name" value="Glyco_hydro_38_N_sf"/>
</dbReference>
<dbReference type="SUPFAM" id="SSF88688">
    <property type="entry name" value="Families 57/38 glycoside transferase middle domain"/>
    <property type="match status" value="1"/>
</dbReference>
<dbReference type="Gene3D" id="3.20.110.10">
    <property type="entry name" value="Glycoside hydrolase 38, N terminal domain"/>
    <property type="match status" value="1"/>
</dbReference>
<dbReference type="InterPro" id="IPR011013">
    <property type="entry name" value="Gal_mutarotase_sf_dom"/>
</dbReference>
<evidence type="ECO:0000256" key="6">
    <source>
        <dbReference type="ARBA" id="ARBA00023295"/>
    </source>
</evidence>
<dbReference type="GO" id="GO:0000329">
    <property type="term" value="C:fungal-type vacuole membrane"/>
    <property type="evidence" value="ECO:0007669"/>
    <property type="project" value="TreeGrafter"/>
</dbReference>
<dbReference type="GO" id="GO:0009313">
    <property type="term" value="P:oligosaccharide catabolic process"/>
    <property type="evidence" value="ECO:0007669"/>
    <property type="project" value="TreeGrafter"/>
</dbReference>
<accession>B8MLN8</accession>
<comment type="catalytic activity">
    <reaction evidence="1">
        <text>Hydrolysis of terminal, non-reducing alpha-D-mannose residues in alpha-D-mannosides.</text>
        <dbReference type="EC" id="3.2.1.24"/>
    </reaction>
</comment>
<dbReference type="InterPro" id="IPR015341">
    <property type="entry name" value="Glyco_hydro_38_cen"/>
</dbReference>
<dbReference type="GO" id="GO:0046872">
    <property type="term" value="F:metal ion binding"/>
    <property type="evidence" value="ECO:0007669"/>
    <property type="project" value="UniProtKB-KW"/>
</dbReference>
<dbReference type="InterPro" id="IPR011330">
    <property type="entry name" value="Glyco_hydro/deAcase_b/a-brl"/>
</dbReference>
<dbReference type="OrthoDB" id="10261055at2759"/>
<keyword evidence="6" id="KW-0326">Glycosidase</keyword>
<evidence type="ECO:0000256" key="3">
    <source>
        <dbReference type="ARBA" id="ARBA00012752"/>
    </source>
</evidence>
<dbReference type="RefSeq" id="XP_002486139.1">
    <property type="nucleotide sequence ID" value="XM_002486094.1"/>
</dbReference>
<dbReference type="Pfam" id="PF07748">
    <property type="entry name" value="Glyco_hydro_38C"/>
    <property type="match status" value="1"/>
</dbReference>
<dbReference type="GO" id="GO:0030246">
    <property type="term" value="F:carbohydrate binding"/>
    <property type="evidence" value="ECO:0007669"/>
    <property type="project" value="InterPro"/>
</dbReference>
<sequence length="876" mass="99022">MACNGMFGNGPGRPIFKNNAGGDSIQPPDPKKYFQLSKAEIVVVNWEARMLYMDIVAIHDSALELPDDSWQQHKALNIAMKIINTFRPGNKDSITKCRTIAADFLGPDVGSYEIYHNATEVDIFAIGHCHIDTCWLWPWAETKRKVVRSWLNQCDLMDRYPELKFACSQAQQFKWLKEEYPIAWKRVKEKVKEGQFHPIGGCWVEHYTNMPSGESLVRQFLYGQRFFESNFGYRSKTLWLPDTFGFAAQLPQLSRQAGMNRFLTQKICFNNINEFHHTTFNWIALDGSQVISHMPPVRTYTAEGTVADVKRSIAKHLSLDQDHTALMAFGKGDGGGGPTWQHMERLRRCRRIADEVGILPRVHVGKSVDDFFDGLEKKAGSLVTWFGELYFELHRGTYTTQANTKRNNRRAEFLLRDIELLATVASISDRSYKYPKREIDGMWEAVLLCQFHDCLPGTSIRMCYDDSDKVYENVFATGTALLNAVYRSLDIVEVAEKGDLKKQNMIALNTLPWPRMEIVELSDTETAVASGEGIILALEQFTGAEVEARVTIKETSKGVYKMQNSQLSVTVQNGCIISLYDRIADREIIPEGSKANHVVTEIKIDEISSIKSIISLTAALEGQQSVVECSAEVDWHETMRFLKVEFPVNIRNTEASYEAQYGVIKRPTHYNTSWDMAKFEVCCHKFADLSEHGYGVSILNDSKYGFSTVGNVMRLSLLRSPKAPDDTADMGRHQIRWAIMPHRGGLSAETVRAAYAFNSPLKFLSCSRLKDCTLTQSPIRLTGDQSLILDTIKRGEIDEDVSRGDLPSHKGRSVIIRIYESLGGRARGRVETSWPVSKVCKTNLLEDDEEAVVCENGNFKVDLGAFQVATYRICLA</sequence>
<dbReference type="InParanoid" id="B8MLN8"/>
<dbReference type="Pfam" id="PF09261">
    <property type="entry name" value="Alpha-mann_mid"/>
    <property type="match status" value="1"/>
</dbReference>
<keyword evidence="9" id="KW-1185">Reference proteome</keyword>
<dbReference type="FunFam" id="3.20.110.10:FF:000002">
    <property type="entry name" value="alpha-mannosidase 2C1 isoform X1"/>
    <property type="match status" value="1"/>
</dbReference>
<dbReference type="InterPro" id="IPR000602">
    <property type="entry name" value="Glyco_hydro_38_N"/>
</dbReference>
<dbReference type="InterPro" id="IPR028995">
    <property type="entry name" value="Glyco_hydro_57/38_cen_sf"/>
</dbReference>
<evidence type="ECO:0000256" key="4">
    <source>
        <dbReference type="ARBA" id="ARBA00022723"/>
    </source>
</evidence>
<gene>
    <name evidence="8" type="ORF">TSTA_101410</name>
</gene>
<dbReference type="GeneID" id="8101829"/>
<dbReference type="PANTHER" id="PTHR46017">
    <property type="entry name" value="ALPHA-MANNOSIDASE 2C1"/>
    <property type="match status" value="1"/>
</dbReference>
<dbReference type="SUPFAM" id="SSF88713">
    <property type="entry name" value="Glycoside hydrolase/deacetylase"/>
    <property type="match status" value="1"/>
</dbReference>
<dbReference type="Pfam" id="PF01074">
    <property type="entry name" value="Glyco_hydro_38N"/>
    <property type="match status" value="1"/>
</dbReference>
<dbReference type="GO" id="GO:0004559">
    <property type="term" value="F:alpha-mannosidase activity"/>
    <property type="evidence" value="ECO:0007669"/>
    <property type="project" value="UniProtKB-EC"/>
</dbReference>
<keyword evidence="4" id="KW-0479">Metal-binding</keyword>
<dbReference type="Gene3D" id="2.70.98.30">
    <property type="entry name" value="Golgi alpha-mannosidase II, domain 4"/>
    <property type="match status" value="1"/>
</dbReference>
<evidence type="ECO:0000313" key="8">
    <source>
        <dbReference type="EMBL" id="EED13901.1"/>
    </source>
</evidence>
<keyword evidence="5" id="KW-0378">Hydrolase</keyword>
<dbReference type="HOGENOM" id="CLU_003442_0_1_1"/>
<feature type="domain" description="Glycoside hydrolase family 38 central" evidence="7">
    <location>
        <begin position="392"/>
        <end position="471"/>
    </location>
</feature>
<comment type="similarity">
    <text evidence="2">Belongs to the glycosyl hydrolase 38 family.</text>
</comment>
<evidence type="ECO:0000256" key="5">
    <source>
        <dbReference type="ARBA" id="ARBA00022801"/>
    </source>
</evidence>
<dbReference type="PANTHER" id="PTHR46017:SF1">
    <property type="entry name" value="ALPHA-MANNOSIDASE 2C1"/>
    <property type="match status" value="1"/>
</dbReference>
<dbReference type="PhylomeDB" id="B8MLN8"/>